<evidence type="ECO:0000313" key="3">
    <source>
        <dbReference type="Proteomes" id="UP001233999"/>
    </source>
</evidence>
<keyword evidence="3" id="KW-1185">Reference proteome</keyword>
<dbReference type="Proteomes" id="UP001233999">
    <property type="component" value="Unassembled WGS sequence"/>
</dbReference>
<feature type="region of interest" description="Disordered" evidence="1">
    <location>
        <begin position="1"/>
        <end position="266"/>
    </location>
</feature>
<proteinExistence type="predicted"/>
<reference evidence="2" key="2">
    <citation type="submission" date="2023-05" db="EMBL/GenBank/DDBJ databases">
        <authorList>
            <person name="Fouks B."/>
        </authorList>
    </citation>
    <scope>NUCLEOTIDE SEQUENCE</scope>
    <source>
        <strain evidence="2">Stay&amp;Tobe</strain>
        <tissue evidence="2">Testes</tissue>
    </source>
</reference>
<feature type="non-terminal residue" evidence="2">
    <location>
        <position position="1"/>
    </location>
</feature>
<gene>
    <name evidence="2" type="ORF">L9F63_001445</name>
</gene>
<dbReference type="AlphaFoldDB" id="A0AAD8A4W0"/>
<feature type="compositionally biased region" description="Polar residues" evidence="1">
    <location>
        <begin position="201"/>
        <end position="212"/>
    </location>
</feature>
<dbReference type="EMBL" id="JASPKZ010003850">
    <property type="protein sequence ID" value="KAJ9592006.1"/>
    <property type="molecule type" value="Genomic_DNA"/>
</dbReference>
<evidence type="ECO:0000313" key="2">
    <source>
        <dbReference type="EMBL" id="KAJ9592006.1"/>
    </source>
</evidence>
<feature type="compositionally biased region" description="Low complexity" evidence="1">
    <location>
        <begin position="68"/>
        <end position="97"/>
    </location>
</feature>
<feature type="compositionally biased region" description="Low complexity" evidence="1">
    <location>
        <begin position="118"/>
        <end position="130"/>
    </location>
</feature>
<feature type="compositionally biased region" description="Low complexity" evidence="1">
    <location>
        <begin position="41"/>
        <end position="51"/>
    </location>
</feature>
<feature type="compositionally biased region" description="Pro residues" evidence="1">
    <location>
        <begin position="185"/>
        <end position="194"/>
    </location>
</feature>
<reference evidence="2" key="1">
    <citation type="journal article" date="2023" name="IScience">
        <title>Live-bearing cockroach genome reveals convergent evolutionary mechanisms linked to viviparity in insects and beyond.</title>
        <authorList>
            <person name="Fouks B."/>
            <person name="Harrison M.C."/>
            <person name="Mikhailova A.A."/>
            <person name="Marchal E."/>
            <person name="English S."/>
            <person name="Carruthers M."/>
            <person name="Jennings E.C."/>
            <person name="Chiamaka E.L."/>
            <person name="Frigard R.A."/>
            <person name="Pippel M."/>
            <person name="Attardo G.M."/>
            <person name="Benoit J.B."/>
            <person name="Bornberg-Bauer E."/>
            <person name="Tobe S.S."/>
        </authorList>
    </citation>
    <scope>NUCLEOTIDE SEQUENCE</scope>
    <source>
        <strain evidence="2">Stay&amp;Tobe</strain>
    </source>
</reference>
<sequence length="266" mass="29003">GNVTGHKGKSKTSEDVNPSSQNTTSRFMTWTPKLLRRTFRRSSPSRTVSTLERTTPSSSQISFRSPNSRTSLPPSGSSHSSLHSSRSRSMLPPSSSPTHCLPTRPSPPNRPAQPNIRPQLLPSQSMSPQSTENTVNVDTTPVPPRRRSLCTASSPEKPAAGERPTEDEVKYLQQGAKPKKKRRAPLPPGPPPGKSPEVVLQVNSNQESEAPLTSSVTSSTTDEQTSQEQSVSPSPELQLTVQEPEIQHQDEKLESKLSENEEKGSF</sequence>
<organism evidence="2 3">
    <name type="scientific">Diploptera punctata</name>
    <name type="common">Pacific beetle cockroach</name>
    <dbReference type="NCBI Taxonomy" id="6984"/>
    <lineage>
        <taxon>Eukaryota</taxon>
        <taxon>Metazoa</taxon>
        <taxon>Ecdysozoa</taxon>
        <taxon>Arthropoda</taxon>
        <taxon>Hexapoda</taxon>
        <taxon>Insecta</taxon>
        <taxon>Pterygota</taxon>
        <taxon>Neoptera</taxon>
        <taxon>Polyneoptera</taxon>
        <taxon>Dictyoptera</taxon>
        <taxon>Blattodea</taxon>
        <taxon>Blaberoidea</taxon>
        <taxon>Blaberidae</taxon>
        <taxon>Diplopterinae</taxon>
        <taxon>Diploptera</taxon>
    </lineage>
</organism>
<feature type="compositionally biased region" description="Basic and acidic residues" evidence="1">
    <location>
        <begin position="159"/>
        <end position="170"/>
    </location>
</feature>
<feature type="compositionally biased region" description="Low complexity" evidence="1">
    <location>
        <begin position="213"/>
        <end position="232"/>
    </location>
</feature>
<comment type="caution">
    <text evidence="2">The sequence shown here is derived from an EMBL/GenBank/DDBJ whole genome shotgun (WGS) entry which is preliminary data.</text>
</comment>
<evidence type="ECO:0000256" key="1">
    <source>
        <dbReference type="SAM" id="MobiDB-lite"/>
    </source>
</evidence>
<feature type="compositionally biased region" description="Polar residues" evidence="1">
    <location>
        <begin position="52"/>
        <end position="67"/>
    </location>
</feature>
<feature type="compositionally biased region" description="Basic residues" evidence="1">
    <location>
        <begin position="1"/>
        <end position="10"/>
    </location>
</feature>
<feature type="compositionally biased region" description="Basic and acidic residues" evidence="1">
    <location>
        <begin position="245"/>
        <end position="266"/>
    </location>
</feature>
<protein>
    <submittedName>
        <fullName evidence="2">Uncharacterized protein</fullName>
    </submittedName>
</protein>
<feature type="compositionally biased region" description="Polar residues" evidence="1">
    <location>
        <begin position="15"/>
        <end position="28"/>
    </location>
</feature>
<accession>A0AAD8A4W0</accession>
<name>A0AAD8A4W0_DIPPU</name>